<comment type="caution">
    <text evidence="1">The sequence shown here is derived from an EMBL/GenBank/DDBJ whole genome shotgun (WGS) entry which is preliminary data.</text>
</comment>
<accession>A0ABW9HPL3</accession>
<dbReference type="Proteomes" id="UP001631957">
    <property type="component" value="Unassembled WGS sequence"/>
</dbReference>
<evidence type="ECO:0000313" key="1">
    <source>
        <dbReference type="EMBL" id="MFM9609378.1"/>
    </source>
</evidence>
<protein>
    <submittedName>
        <fullName evidence="1">Uncharacterized protein</fullName>
    </submittedName>
</protein>
<proteinExistence type="predicted"/>
<dbReference type="EMBL" id="JBJVNI010000005">
    <property type="protein sequence ID" value="MFM9609378.1"/>
    <property type="molecule type" value="Genomic_DNA"/>
</dbReference>
<name>A0ABW9HPL3_9ACTN</name>
<gene>
    <name evidence="1" type="ORF">ACKI18_11720</name>
</gene>
<evidence type="ECO:0000313" key="2">
    <source>
        <dbReference type="Proteomes" id="UP001631957"/>
    </source>
</evidence>
<reference evidence="1 2" key="1">
    <citation type="submission" date="2024-12" db="EMBL/GenBank/DDBJ databases">
        <title>Forecasting of Potato common scab and diversities of Pathogenic streptomyces spp. in china.</title>
        <authorList>
            <person name="Handique U."/>
            <person name="Wu J."/>
        </authorList>
    </citation>
    <scope>NUCLEOTIDE SEQUENCE [LARGE SCALE GENOMIC DNA]</scope>
    <source>
        <strain evidence="1 2">ZRIMU1530</strain>
    </source>
</reference>
<sequence>MPAHVRQRLLDDPVGRMLVSDWVMKEGRFFEELCSSSTAVSSMKR</sequence>
<dbReference type="RefSeq" id="WP_409121214.1">
    <property type="nucleotide sequence ID" value="NZ_JBJVNI010000005.1"/>
</dbReference>
<keyword evidence="2" id="KW-1185">Reference proteome</keyword>
<organism evidence="1 2">
    <name type="scientific">Streptomyces niveiscabiei</name>
    <dbReference type="NCBI Taxonomy" id="164115"/>
    <lineage>
        <taxon>Bacteria</taxon>
        <taxon>Bacillati</taxon>
        <taxon>Actinomycetota</taxon>
        <taxon>Actinomycetes</taxon>
        <taxon>Kitasatosporales</taxon>
        <taxon>Streptomycetaceae</taxon>
        <taxon>Streptomyces</taxon>
    </lineage>
</organism>